<dbReference type="AlphaFoldDB" id="A0A095VR45"/>
<evidence type="ECO:0000256" key="7">
    <source>
        <dbReference type="ARBA" id="ARBA00023125"/>
    </source>
</evidence>
<comment type="caution">
    <text evidence="14">The sequence shown here is derived from an EMBL/GenBank/DDBJ whole genome shotgun (WGS) entry which is preliminary data.</text>
</comment>
<feature type="region of interest" description="Disordered" evidence="12">
    <location>
        <begin position="541"/>
        <end position="581"/>
    </location>
</feature>
<dbReference type="PANTHER" id="PTHR42855:SF1">
    <property type="entry name" value="ABC TRANSPORTER DOMAIN-CONTAINING PROTEIN"/>
    <property type="match status" value="1"/>
</dbReference>
<feature type="binding site" evidence="11">
    <location>
        <begin position="47"/>
        <end position="54"/>
    </location>
    <ligand>
        <name>ATP</name>
        <dbReference type="ChEBI" id="CHEBI:30616"/>
        <label>1</label>
    </ligand>
</feature>
<comment type="similarity">
    <text evidence="10 11">Belongs to the ABC transporter superfamily. ABCF family. Uup subfamily.</text>
</comment>
<dbReference type="InterPro" id="IPR003593">
    <property type="entry name" value="AAA+_ATPase"/>
</dbReference>
<keyword evidence="6 11" id="KW-0067">ATP-binding</keyword>
<dbReference type="Gene3D" id="3.40.50.300">
    <property type="entry name" value="P-loop containing nucleotide triphosphate hydrolases"/>
    <property type="match status" value="2"/>
</dbReference>
<dbReference type="HAMAP" id="MF_00848">
    <property type="entry name" value="Uup"/>
    <property type="match status" value="1"/>
</dbReference>
<dbReference type="Gene3D" id="1.10.287.380">
    <property type="entry name" value="Valyl-tRNA synthetase, C-terminal domain"/>
    <property type="match status" value="1"/>
</dbReference>
<dbReference type="PROSITE" id="PS50893">
    <property type="entry name" value="ABC_TRANSPORTER_2"/>
    <property type="match status" value="2"/>
</dbReference>
<feature type="domain" description="ABC transporter" evidence="13">
    <location>
        <begin position="327"/>
        <end position="545"/>
    </location>
</feature>
<dbReference type="InterPro" id="IPR037118">
    <property type="entry name" value="Val-tRNA_synth_C_sf"/>
</dbReference>
<evidence type="ECO:0000256" key="2">
    <source>
        <dbReference type="ARBA" id="ARBA00022737"/>
    </source>
</evidence>
<evidence type="ECO:0000256" key="3">
    <source>
        <dbReference type="ARBA" id="ARBA00022741"/>
    </source>
</evidence>
<comment type="function">
    <text evidence="11">Probably plays a role in ribosome assembly or function. May be involved in resolution of branched DNA intermediates that result from template switching in postreplication gaps. Binds DNA and has ATPase activity.</text>
</comment>
<dbReference type="PATRIC" id="fig|1265313.6.peg.1426"/>
<evidence type="ECO:0000256" key="12">
    <source>
        <dbReference type="SAM" id="MobiDB-lite"/>
    </source>
</evidence>
<evidence type="ECO:0000256" key="9">
    <source>
        <dbReference type="ARBA" id="ARBA00049360"/>
    </source>
</evidence>
<dbReference type="PROSITE" id="PS00211">
    <property type="entry name" value="ABC_TRANSPORTER_1"/>
    <property type="match status" value="2"/>
</dbReference>
<name>A0A095VR45_9GAMM</name>
<dbReference type="GO" id="GO:0003677">
    <property type="term" value="F:DNA binding"/>
    <property type="evidence" value="ECO:0007669"/>
    <property type="project" value="UniProtKB-UniRule"/>
</dbReference>
<reference evidence="14 15" key="1">
    <citation type="journal article" date="2014" name="Genome Announc.">
        <title>Genome Sequence of Gammaproteobacterial Pseudohaliea rubra Type Strain DSM 19751, Isolated from Coastal Seawater of the Mediterranean Sea.</title>
        <authorList>
            <person name="Spring S."/>
            <person name="Fiebig A."/>
            <person name="Riedel T."/>
            <person name="Goker M."/>
            <person name="Klenk H.P."/>
        </authorList>
    </citation>
    <scope>NUCLEOTIDE SEQUENCE [LARGE SCALE GENOMIC DNA]</scope>
    <source>
        <strain evidence="14 15">DSM 19751</strain>
    </source>
</reference>
<keyword evidence="5 11" id="KW-0378">Hydrolase</keyword>
<dbReference type="InterPro" id="IPR032781">
    <property type="entry name" value="ABC_tran_Xtn"/>
</dbReference>
<dbReference type="GO" id="GO:0006281">
    <property type="term" value="P:DNA repair"/>
    <property type="evidence" value="ECO:0007669"/>
    <property type="project" value="UniProtKB-KW"/>
</dbReference>
<sequence length="651" mass="71122">MQRPPPLDPRLMELLRLDQASLAFGTHVLLDQVDLTLRKGDRLGLLGRNGAGKTSLLKVLAGEQEPDAGNRWLRPGTRLARLSQALPPGDAVTVYDAVASGLAEVGELLSRYHRLAQAGAGADLEALAVAQQNLEAADGWRLQQRVETVLSRLELPADQALADLSGGWRRRVALGRALVGEPDILLLDEPTNHLDIPAIAWLEAQVAQYGGALVLITHDRRFLQATVNRIAELDRGHLSTWDGDYRGFLAHREQEAAAEARADARQDRKLAEEEAWIRQGIKARRTRNEGRVRALQQLRRERAERRAAVGRASFSIGEAEAGGRIVAELRDVTLHRGERLILDHQSLIIQRGDRIGIVGANGAGKSTLVKVILGELEPDSGVIQRGTRLEVAYADQLRSELDPEKNLIDNICAGREFIEVNGRRKHAISYLGDFLFTPERIRTPVKALSGGEQNRAVLARLFLRPANVLVLDEPTNDLDIETLELLEEILLAFEGTVLLVSHDRAFMDNVVTSLLVLPGDGTIDEQAGGYSNWEARGGGLLAARAPGNDSGETRPAGDAPGETTAPAASPTSRPAQKKLSYREQRELAELPARIEDLEARQGELEALTTAPDFYQGDAEAVQATLAEFSELQATLEAAVERWAELEARTDG</sequence>
<evidence type="ECO:0000313" key="15">
    <source>
        <dbReference type="Proteomes" id="UP000029640"/>
    </source>
</evidence>
<dbReference type="eggNOG" id="COG0488">
    <property type="taxonomic scope" value="Bacteria"/>
</dbReference>
<evidence type="ECO:0000313" key="14">
    <source>
        <dbReference type="EMBL" id="KGE03937.1"/>
    </source>
</evidence>
<keyword evidence="3 11" id="KW-0547">Nucleotide-binding</keyword>
<dbReference type="SMART" id="SM00382">
    <property type="entry name" value="AAA"/>
    <property type="match status" value="2"/>
</dbReference>
<keyword evidence="1 11" id="KW-0963">Cytoplasm</keyword>
<dbReference type="CDD" id="cd03221">
    <property type="entry name" value="ABCF_EF-3"/>
    <property type="match status" value="2"/>
</dbReference>
<dbReference type="GO" id="GO:0016887">
    <property type="term" value="F:ATP hydrolysis activity"/>
    <property type="evidence" value="ECO:0007669"/>
    <property type="project" value="UniProtKB-UniRule"/>
</dbReference>
<evidence type="ECO:0000256" key="11">
    <source>
        <dbReference type="HAMAP-Rule" id="MF_00848"/>
    </source>
</evidence>
<accession>A0A095VR45</accession>
<dbReference type="InterPro" id="IPR027417">
    <property type="entry name" value="P-loop_NTPase"/>
</dbReference>
<evidence type="ECO:0000256" key="5">
    <source>
        <dbReference type="ARBA" id="ARBA00022801"/>
    </source>
</evidence>
<keyword evidence="2 11" id="KW-0677">Repeat</keyword>
<keyword evidence="8 11" id="KW-0234">DNA repair</keyword>
<dbReference type="EMBL" id="AUVB01000042">
    <property type="protein sequence ID" value="KGE03937.1"/>
    <property type="molecule type" value="Genomic_DNA"/>
</dbReference>
<comment type="subcellular location">
    <subcellularLocation>
        <location evidence="11">Cytoplasm</location>
    </subcellularLocation>
    <text evidence="11">Associates with ribosomes.</text>
</comment>
<dbReference type="Pfam" id="PF16326">
    <property type="entry name" value="ABC_tran_CTD"/>
    <property type="match status" value="1"/>
</dbReference>
<feature type="domain" description="ABC transporter" evidence="13">
    <location>
        <begin position="15"/>
        <end position="260"/>
    </location>
</feature>
<dbReference type="EC" id="3.6.1.-" evidence="11"/>
<dbReference type="Pfam" id="PF12848">
    <property type="entry name" value="ABC_tran_Xtn"/>
    <property type="match status" value="1"/>
</dbReference>
<feature type="compositionally biased region" description="Low complexity" evidence="12">
    <location>
        <begin position="563"/>
        <end position="574"/>
    </location>
</feature>
<keyword evidence="7 11" id="KW-0238">DNA-binding</keyword>
<proteinExistence type="inferred from homology"/>
<protein>
    <recommendedName>
        <fullName evidence="11">ATP-binding protein Uup</fullName>
        <ecNumber evidence="11">3.6.1.-</ecNumber>
    </recommendedName>
</protein>
<dbReference type="GO" id="GO:0005524">
    <property type="term" value="F:ATP binding"/>
    <property type="evidence" value="ECO:0007669"/>
    <property type="project" value="UniProtKB-UniRule"/>
</dbReference>
<evidence type="ECO:0000259" key="13">
    <source>
        <dbReference type="PROSITE" id="PS50893"/>
    </source>
</evidence>
<dbReference type="FunFam" id="3.40.50.300:FF:000011">
    <property type="entry name" value="Putative ABC transporter ATP-binding component"/>
    <property type="match status" value="1"/>
</dbReference>
<dbReference type="Pfam" id="PF00005">
    <property type="entry name" value="ABC_tran"/>
    <property type="match status" value="2"/>
</dbReference>
<dbReference type="InterPro" id="IPR003439">
    <property type="entry name" value="ABC_transporter-like_ATP-bd"/>
</dbReference>
<comment type="catalytic activity">
    <reaction evidence="9 11">
        <text>ATP + H2O = ADP + phosphate + H(+)</text>
        <dbReference type="Rhea" id="RHEA:13065"/>
        <dbReference type="ChEBI" id="CHEBI:15377"/>
        <dbReference type="ChEBI" id="CHEBI:15378"/>
        <dbReference type="ChEBI" id="CHEBI:30616"/>
        <dbReference type="ChEBI" id="CHEBI:43474"/>
        <dbReference type="ChEBI" id="CHEBI:456216"/>
    </reaction>
</comment>
<evidence type="ECO:0000256" key="10">
    <source>
        <dbReference type="ARBA" id="ARBA00061478"/>
    </source>
</evidence>
<dbReference type="HOGENOM" id="CLU_000604_36_0_6"/>
<evidence type="ECO:0000256" key="6">
    <source>
        <dbReference type="ARBA" id="ARBA00022840"/>
    </source>
</evidence>
<dbReference type="InterPro" id="IPR032524">
    <property type="entry name" value="ABC_tran_C"/>
</dbReference>
<dbReference type="Proteomes" id="UP000029640">
    <property type="component" value="Unassembled WGS sequence"/>
</dbReference>
<dbReference type="STRING" id="1265313.HRUBRA_01442"/>
<keyword evidence="15" id="KW-1185">Reference proteome</keyword>
<dbReference type="GO" id="GO:0005737">
    <property type="term" value="C:cytoplasm"/>
    <property type="evidence" value="ECO:0007669"/>
    <property type="project" value="UniProtKB-SubCell"/>
</dbReference>
<dbReference type="PANTHER" id="PTHR42855">
    <property type="entry name" value="ABC TRANSPORTER ATP-BINDING SUBUNIT"/>
    <property type="match status" value="1"/>
</dbReference>
<dbReference type="InterPro" id="IPR043686">
    <property type="entry name" value="Uup"/>
</dbReference>
<gene>
    <name evidence="11" type="primary">uup</name>
    <name evidence="14" type="ORF">HRUBRA_01442</name>
</gene>
<dbReference type="GO" id="GO:0043022">
    <property type="term" value="F:ribosome binding"/>
    <property type="evidence" value="ECO:0007669"/>
    <property type="project" value="UniProtKB-UniRule"/>
</dbReference>
<evidence type="ECO:0000256" key="4">
    <source>
        <dbReference type="ARBA" id="ARBA00022763"/>
    </source>
</evidence>
<feature type="binding site" evidence="11">
    <location>
        <begin position="359"/>
        <end position="366"/>
    </location>
    <ligand>
        <name>ATP</name>
        <dbReference type="ChEBI" id="CHEBI:30616"/>
        <label>2</label>
    </ligand>
</feature>
<keyword evidence="4 11" id="KW-0227">DNA damage</keyword>
<dbReference type="InterPro" id="IPR051309">
    <property type="entry name" value="ABCF_ATPase"/>
</dbReference>
<organism evidence="14 15">
    <name type="scientific">Pseudohaliea rubra DSM 19751</name>
    <dbReference type="NCBI Taxonomy" id="1265313"/>
    <lineage>
        <taxon>Bacteria</taxon>
        <taxon>Pseudomonadati</taxon>
        <taxon>Pseudomonadota</taxon>
        <taxon>Gammaproteobacteria</taxon>
        <taxon>Cellvibrionales</taxon>
        <taxon>Halieaceae</taxon>
        <taxon>Pseudohaliea</taxon>
    </lineage>
</organism>
<dbReference type="FunFam" id="3.40.50.300:FF:000309">
    <property type="entry name" value="ABC transporter ATP-binding protein"/>
    <property type="match status" value="1"/>
</dbReference>
<evidence type="ECO:0000256" key="1">
    <source>
        <dbReference type="ARBA" id="ARBA00022490"/>
    </source>
</evidence>
<evidence type="ECO:0000256" key="8">
    <source>
        <dbReference type="ARBA" id="ARBA00023204"/>
    </source>
</evidence>
<dbReference type="InterPro" id="IPR017871">
    <property type="entry name" value="ABC_transporter-like_CS"/>
</dbReference>
<dbReference type="SUPFAM" id="SSF52540">
    <property type="entry name" value="P-loop containing nucleoside triphosphate hydrolases"/>
    <property type="match status" value="2"/>
</dbReference>